<feature type="compositionally biased region" description="Polar residues" evidence="1">
    <location>
        <begin position="27"/>
        <end position="36"/>
    </location>
</feature>
<accession>A0A8S9IR22</accession>
<evidence type="ECO:0000256" key="1">
    <source>
        <dbReference type="SAM" id="MobiDB-lite"/>
    </source>
</evidence>
<feature type="region of interest" description="Disordered" evidence="1">
    <location>
        <begin position="1"/>
        <end position="98"/>
    </location>
</feature>
<dbReference type="AlphaFoldDB" id="A0A8S9IR22"/>
<dbReference type="EMBL" id="QGKY02001015">
    <property type="protein sequence ID" value="KAF2571197.1"/>
    <property type="molecule type" value="Genomic_DNA"/>
</dbReference>
<proteinExistence type="predicted"/>
<comment type="caution">
    <text evidence="2">The sequence shown here is derived from an EMBL/GenBank/DDBJ whole genome shotgun (WGS) entry which is preliminary data.</text>
</comment>
<name>A0A8S9IR22_BRACR</name>
<evidence type="ECO:0000313" key="2">
    <source>
        <dbReference type="EMBL" id="KAF2571197.1"/>
    </source>
</evidence>
<feature type="compositionally biased region" description="Acidic residues" evidence="1">
    <location>
        <begin position="58"/>
        <end position="78"/>
    </location>
</feature>
<sequence length="98" mass="10664">MERPPSNSLFGKVSNEVSRGSIGRGKLQNQSPSRQQCVGREGDMTVISPSRFSPLLGIEDDAGEDTKEVEEEIEESEFVQDKGDGCGASTVDKKFKGR</sequence>
<organism evidence="2">
    <name type="scientific">Brassica cretica</name>
    <name type="common">Mustard</name>
    <dbReference type="NCBI Taxonomy" id="69181"/>
    <lineage>
        <taxon>Eukaryota</taxon>
        <taxon>Viridiplantae</taxon>
        <taxon>Streptophyta</taxon>
        <taxon>Embryophyta</taxon>
        <taxon>Tracheophyta</taxon>
        <taxon>Spermatophyta</taxon>
        <taxon>Magnoliopsida</taxon>
        <taxon>eudicotyledons</taxon>
        <taxon>Gunneridae</taxon>
        <taxon>Pentapetalae</taxon>
        <taxon>rosids</taxon>
        <taxon>malvids</taxon>
        <taxon>Brassicales</taxon>
        <taxon>Brassicaceae</taxon>
        <taxon>Brassiceae</taxon>
        <taxon>Brassica</taxon>
    </lineage>
</organism>
<gene>
    <name evidence="2" type="ORF">F2Q70_00004997</name>
</gene>
<reference evidence="2" key="1">
    <citation type="submission" date="2019-12" db="EMBL/GenBank/DDBJ databases">
        <title>Genome sequencing and annotation of Brassica cretica.</title>
        <authorList>
            <person name="Studholme D.J."/>
            <person name="Sarris P.F."/>
        </authorList>
    </citation>
    <scope>NUCLEOTIDE SEQUENCE</scope>
    <source>
        <strain evidence="2">PFS-102/07</strain>
        <tissue evidence="2">Leaf</tissue>
    </source>
</reference>
<protein>
    <submittedName>
        <fullName evidence="2">Uncharacterized protein</fullName>
    </submittedName>
</protein>